<gene>
    <name evidence="1" type="ORF">STIP28_15</name>
</gene>
<name>A0AAE8XFH1_9CAUD</name>
<organism evidence="1 2">
    <name type="scientific">Synechococcus T7-like virus S-TIP28</name>
    <dbReference type="NCBI Taxonomy" id="1332140"/>
    <lineage>
        <taxon>Viruses</taxon>
        <taxon>Duplodnaviria</taxon>
        <taxon>Heunggongvirae</taxon>
        <taxon>Uroviricota</taxon>
        <taxon>Caudoviricetes</taxon>
        <taxon>Autographivirales</taxon>
        <taxon>Autographivirales incertae sedis</taxon>
        <taxon>Tiranvirus</taxon>
        <taxon>Tiranvirus STIP28</taxon>
    </lineage>
</organism>
<evidence type="ECO:0000313" key="2">
    <source>
        <dbReference type="Proteomes" id="UP000828768"/>
    </source>
</evidence>
<sequence length="70" mass="8461">MTPGERRRRFRKHRREDGWEHFKELPITRQQLEALPHPRIQSPDLSAWDYVSWCIDQGHAASAFRYIESL</sequence>
<keyword evidence="2" id="KW-1185">Reference proteome</keyword>
<evidence type="ECO:0000313" key="1">
    <source>
        <dbReference type="EMBL" id="UAW01057.1"/>
    </source>
</evidence>
<dbReference type="Proteomes" id="UP000828768">
    <property type="component" value="Segment"/>
</dbReference>
<protein>
    <submittedName>
        <fullName evidence="1">Uncharacterized protein</fullName>
    </submittedName>
</protein>
<proteinExistence type="predicted"/>
<reference evidence="1" key="1">
    <citation type="submission" date="2021-08" db="EMBL/GenBank/DDBJ databases">
        <authorList>
            <person name="Shitrit D."/>
            <person name="Kirzner S."/>
            <person name="Dekel-Bird N.P."/>
            <person name="Avrani S."/>
            <person name="Sabehi G."/>
            <person name="Perkarsky I."/>
            <person name="Peleg M."/>
            <person name="Tahan R."/>
            <person name="Kondratyeva K."/>
            <person name="Lindell D."/>
        </authorList>
    </citation>
    <scope>NUCLEOTIDE SEQUENCE</scope>
</reference>
<accession>A0AAE8XFH1</accession>
<dbReference type="EMBL" id="MZ803112">
    <property type="protein sequence ID" value="UAW01057.1"/>
    <property type="molecule type" value="Genomic_DNA"/>
</dbReference>